<dbReference type="Gene3D" id="3.30.70.270">
    <property type="match status" value="1"/>
</dbReference>
<evidence type="ECO:0000313" key="4">
    <source>
        <dbReference type="EMBL" id="MDR7376739.1"/>
    </source>
</evidence>
<dbReference type="EMBL" id="JAVDXT010000001">
    <property type="protein sequence ID" value="MDR7376739.1"/>
    <property type="molecule type" value="Genomic_DNA"/>
</dbReference>
<dbReference type="InterPro" id="IPR035965">
    <property type="entry name" value="PAS-like_dom_sf"/>
</dbReference>
<dbReference type="Gene3D" id="3.20.20.450">
    <property type="entry name" value="EAL domain"/>
    <property type="match status" value="1"/>
</dbReference>
<dbReference type="InterPro" id="IPR043128">
    <property type="entry name" value="Rev_trsase/Diguanyl_cyclase"/>
</dbReference>
<reference evidence="4 5" key="1">
    <citation type="submission" date="2023-07" db="EMBL/GenBank/DDBJ databases">
        <title>Sorghum-associated microbial communities from plants grown in Nebraska, USA.</title>
        <authorList>
            <person name="Schachtman D."/>
        </authorList>
    </citation>
    <scope>NUCLEOTIDE SEQUENCE [LARGE SCALE GENOMIC DNA]</scope>
    <source>
        <strain evidence="4 5">BE313</strain>
    </source>
</reference>
<name>A0ABU2C5X3_9BURK</name>
<dbReference type="SUPFAM" id="SSF141868">
    <property type="entry name" value="EAL domain-like"/>
    <property type="match status" value="1"/>
</dbReference>
<dbReference type="InterPro" id="IPR001633">
    <property type="entry name" value="EAL_dom"/>
</dbReference>
<accession>A0ABU2C5X3</accession>
<dbReference type="PANTHER" id="PTHR44757">
    <property type="entry name" value="DIGUANYLATE CYCLASE DGCP"/>
    <property type="match status" value="1"/>
</dbReference>
<dbReference type="InterPro" id="IPR052155">
    <property type="entry name" value="Biofilm_reg_signaling"/>
</dbReference>
<dbReference type="NCBIfam" id="TIGR00254">
    <property type="entry name" value="GGDEF"/>
    <property type="match status" value="1"/>
</dbReference>
<dbReference type="Pfam" id="PF00563">
    <property type="entry name" value="EAL"/>
    <property type="match status" value="1"/>
</dbReference>
<dbReference type="PROSITE" id="PS50887">
    <property type="entry name" value="GGDEF"/>
    <property type="match status" value="1"/>
</dbReference>
<keyword evidence="5" id="KW-1185">Reference proteome</keyword>
<dbReference type="CDD" id="cd01949">
    <property type="entry name" value="GGDEF"/>
    <property type="match status" value="1"/>
</dbReference>
<dbReference type="SUPFAM" id="SSF55785">
    <property type="entry name" value="PYP-like sensor domain (PAS domain)"/>
    <property type="match status" value="1"/>
</dbReference>
<dbReference type="Pfam" id="PF08448">
    <property type="entry name" value="PAS_4"/>
    <property type="match status" value="1"/>
</dbReference>
<dbReference type="SUPFAM" id="SSF55073">
    <property type="entry name" value="Nucleotide cyclase"/>
    <property type="match status" value="1"/>
</dbReference>
<keyword evidence="1" id="KW-0812">Transmembrane</keyword>
<evidence type="ECO:0000256" key="1">
    <source>
        <dbReference type="SAM" id="Phobius"/>
    </source>
</evidence>
<dbReference type="CDD" id="cd00130">
    <property type="entry name" value="PAS"/>
    <property type="match status" value="1"/>
</dbReference>
<gene>
    <name evidence="4" type="ORF">J2X19_001397</name>
</gene>
<dbReference type="PROSITE" id="PS50883">
    <property type="entry name" value="EAL"/>
    <property type="match status" value="1"/>
</dbReference>
<dbReference type="Gene3D" id="3.30.450.20">
    <property type="entry name" value="PAS domain"/>
    <property type="match status" value="1"/>
</dbReference>
<protein>
    <submittedName>
        <fullName evidence="4">Diguanylate cyclase (GGDEF)-like protein</fullName>
    </submittedName>
</protein>
<organism evidence="4 5">
    <name type="scientific">Rhodoferax ferrireducens</name>
    <dbReference type="NCBI Taxonomy" id="192843"/>
    <lineage>
        <taxon>Bacteria</taxon>
        <taxon>Pseudomonadati</taxon>
        <taxon>Pseudomonadota</taxon>
        <taxon>Betaproteobacteria</taxon>
        <taxon>Burkholderiales</taxon>
        <taxon>Comamonadaceae</taxon>
        <taxon>Rhodoferax</taxon>
    </lineage>
</organism>
<dbReference type="InterPro" id="IPR035919">
    <property type="entry name" value="EAL_sf"/>
</dbReference>
<dbReference type="InterPro" id="IPR013656">
    <property type="entry name" value="PAS_4"/>
</dbReference>
<dbReference type="SMART" id="SM00267">
    <property type="entry name" value="GGDEF"/>
    <property type="match status" value="1"/>
</dbReference>
<dbReference type="RefSeq" id="WP_310371891.1">
    <property type="nucleotide sequence ID" value="NZ_JAVDXT010000001.1"/>
</dbReference>
<keyword evidence="1" id="KW-0472">Membrane</keyword>
<dbReference type="SMART" id="SM00052">
    <property type="entry name" value="EAL"/>
    <property type="match status" value="1"/>
</dbReference>
<sequence length="796" mass="85817">MLTPGGAASRAWRQLQQALVACWRDPAATAEQAASYRGRQYHAVLRQLPMSSSGNAVTALALCAIFWNKADRGILLGLTLVIWILGAINFWLWQQRKPMAASTPVSIRTLRAFALLIAAAAACFVAMLGYLFGVADGGGRLLLTAVLAAFIAMGSWMCACLPLTGIAWGLTMCAGTALIFATRQEMVYTYLLGLLGVYTVVVVATVLVSSRVFLAGLKAETEIERQKQLVGLLLNDFEANASDWLWETDRQGCLSHVSVRLAEAMGVAPAALQGRPLLELLASMHPLPTNDQAAMLAGLGACLAQGSPFRDLVVSAQVAGQPQWWSLTAKPLLDASGRHQGWRGVGSNITAVRQRELEMQRLAHVDTLTGLANRHQFGQRLAGYFASGQAVVPCSLLLLDLDNFKTVNDSLGHAVGDQLLQEVARRLSAQVGADALLARLGGDEFALIVRGRLSREQAERYGAQLQAALAQPWRVDNHSIEVHASIGVGFAPADAGTAEQLLKVSDMALYAAKAAGRHTLRFFDPAMDVRARHKLGLLSDLGLALQRGEFVLHYQPQMELASGALLGFEALVRWQHPVRGLVSPLEFISLAEESGLIVPLGAWVMRQACLDAMHWPAHLRVAVNLSAVQFGNADVLHTLQDALQHSGLACERLELEITESTLMRDSQAALQVLHALRSQGVRVALDDFGTGYSSLSYLRSFPLDKLKIDRSFISLMDNPAGDSSAVAIVQAIIQLAQALHLETTAEGVETLAQRDTLRRIGCLQAQGYLIAKPMDALQTRSFIAGWLVAPPSGLVA</sequence>
<keyword evidence="1" id="KW-1133">Transmembrane helix</keyword>
<feature type="transmembrane region" description="Helical" evidence="1">
    <location>
        <begin position="113"/>
        <end position="132"/>
    </location>
</feature>
<dbReference type="CDD" id="cd01948">
    <property type="entry name" value="EAL"/>
    <property type="match status" value="1"/>
</dbReference>
<dbReference type="PANTHER" id="PTHR44757:SF10">
    <property type="entry name" value="MEMBRANE PROTEIN"/>
    <property type="match status" value="1"/>
</dbReference>
<evidence type="ECO:0000313" key="5">
    <source>
        <dbReference type="Proteomes" id="UP001180487"/>
    </source>
</evidence>
<evidence type="ECO:0000259" key="3">
    <source>
        <dbReference type="PROSITE" id="PS50887"/>
    </source>
</evidence>
<feature type="transmembrane region" description="Helical" evidence="1">
    <location>
        <begin position="187"/>
        <end position="208"/>
    </location>
</feature>
<dbReference type="Proteomes" id="UP001180487">
    <property type="component" value="Unassembled WGS sequence"/>
</dbReference>
<feature type="domain" description="EAL" evidence="2">
    <location>
        <begin position="534"/>
        <end position="787"/>
    </location>
</feature>
<feature type="transmembrane region" description="Helical" evidence="1">
    <location>
        <begin position="73"/>
        <end position="92"/>
    </location>
</feature>
<feature type="transmembrane region" description="Helical" evidence="1">
    <location>
        <begin position="138"/>
        <end position="156"/>
    </location>
</feature>
<dbReference type="InterPro" id="IPR000160">
    <property type="entry name" value="GGDEF_dom"/>
</dbReference>
<dbReference type="Pfam" id="PF00990">
    <property type="entry name" value="GGDEF"/>
    <property type="match status" value="1"/>
</dbReference>
<dbReference type="InterPro" id="IPR000014">
    <property type="entry name" value="PAS"/>
</dbReference>
<evidence type="ECO:0000259" key="2">
    <source>
        <dbReference type="PROSITE" id="PS50883"/>
    </source>
</evidence>
<dbReference type="InterPro" id="IPR029787">
    <property type="entry name" value="Nucleotide_cyclase"/>
</dbReference>
<feature type="domain" description="GGDEF" evidence="3">
    <location>
        <begin position="392"/>
        <end position="525"/>
    </location>
</feature>
<proteinExistence type="predicted"/>
<comment type="caution">
    <text evidence="4">The sequence shown here is derived from an EMBL/GenBank/DDBJ whole genome shotgun (WGS) entry which is preliminary data.</text>
</comment>